<evidence type="ECO:0000313" key="2">
    <source>
        <dbReference type="Proteomes" id="UP000194003"/>
    </source>
</evidence>
<proteinExistence type="predicted"/>
<accession>A0A1Y2K5F7</accession>
<comment type="caution">
    <text evidence="1">The sequence shown here is derived from an EMBL/GenBank/DDBJ whole genome shotgun (WGS) entry which is preliminary data.</text>
</comment>
<gene>
    <name evidence="1" type="ORF">MAIT1_05307</name>
</gene>
<dbReference type="STRING" id="1434232.MAIT1_05307"/>
<dbReference type="EMBL" id="LVJN01000019">
    <property type="protein sequence ID" value="OSM04466.1"/>
    <property type="molecule type" value="Genomic_DNA"/>
</dbReference>
<dbReference type="Proteomes" id="UP000194003">
    <property type="component" value="Unassembled WGS sequence"/>
</dbReference>
<organism evidence="1 2">
    <name type="scientific">Magnetofaba australis IT-1</name>
    <dbReference type="NCBI Taxonomy" id="1434232"/>
    <lineage>
        <taxon>Bacteria</taxon>
        <taxon>Pseudomonadati</taxon>
        <taxon>Pseudomonadota</taxon>
        <taxon>Magnetococcia</taxon>
        <taxon>Magnetococcales</taxon>
        <taxon>Magnetococcaceae</taxon>
        <taxon>Magnetofaba</taxon>
    </lineage>
</organism>
<sequence length="258" mass="28850">MTMMDFNHQAGGIAPAINHLIDVALEEENRQQTPRSYLGASRLGVECERALQFEYAHAPKDPGKDFDGQLLRIFAAGHLFEDMAINWLRMAGFELFTTKGNRPNGEQFGFEAAGGRIQGHVDGILVSGPKSVDMTYPALWECKSLNDKSWKDTVKRGVALSKPIYAAQIAIYQAYMEPEIEGISQNPALFTAINKDTSEIHHELVSFDSALAQKMSDKAVRILKATEAHELLPRITREQSHFQCRMCSYADRCWGLEG</sequence>
<evidence type="ECO:0008006" key="3">
    <source>
        <dbReference type="Google" id="ProtNLM"/>
    </source>
</evidence>
<dbReference type="AlphaFoldDB" id="A0A1Y2K5F7"/>
<evidence type="ECO:0000313" key="1">
    <source>
        <dbReference type="EMBL" id="OSM04466.1"/>
    </source>
</evidence>
<dbReference type="InterPro" id="IPR011604">
    <property type="entry name" value="PDDEXK-like_dom_sf"/>
</dbReference>
<keyword evidence="2" id="KW-1185">Reference proteome</keyword>
<reference evidence="1 2" key="1">
    <citation type="journal article" date="2016" name="BMC Genomics">
        <title>Combined genomic and structural analyses of a cultured magnetotactic bacterium reveals its niche adaptation to a dynamic environment.</title>
        <authorList>
            <person name="Araujo A.C."/>
            <person name="Morillo V."/>
            <person name="Cypriano J."/>
            <person name="Teixeira L.C."/>
            <person name="Leao P."/>
            <person name="Lyra S."/>
            <person name="Almeida L.G."/>
            <person name="Bazylinski D.A."/>
            <person name="Vasconcellos A.T."/>
            <person name="Abreu F."/>
            <person name="Lins U."/>
        </authorList>
    </citation>
    <scope>NUCLEOTIDE SEQUENCE [LARGE SCALE GENOMIC DNA]</scope>
    <source>
        <strain evidence="1 2">IT-1</strain>
    </source>
</reference>
<dbReference type="Gene3D" id="3.90.320.10">
    <property type="match status" value="1"/>
</dbReference>
<protein>
    <recommendedName>
        <fullName evidence="3">PD-(D/E)XK endonuclease-like domain-containing protein</fullName>
    </recommendedName>
</protein>
<name>A0A1Y2K5F7_9PROT</name>